<organism evidence="1 2">
    <name type="scientific">Leersia perrieri</name>
    <dbReference type="NCBI Taxonomy" id="77586"/>
    <lineage>
        <taxon>Eukaryota</taxon>
        <taxon>Viridiplantae</taxon>
        <taxon>Streptophyta</taxon>
        <taxon>Embryophyta</taxon>
        <taxon>Tracheophyta</taxon>
        <taxon>Spermatophyta</taxon>
        <taxon>Magnoliopsida</taxon>
        <taxon>Liliopsida</taxon>
        <taxon>Poales</taxon>
        <taxon>Poaceae</taxon>
        <taxon>BOP clade</taxon>
        <taxon>Oryzoideae</taxon>
        <taxon>Oryzeae</taxon>
        <taxon>Oryzinae</taxon>
        <taxon>Leersia</taxon>
    </lineage>
</organism>
<reference evidence="2" key="2">
    <citation type="submission" date="2013-12" db="EMBL/GenBank/DDBJ databases">
        <authorList>
            <person name="Yu Y."/>
            <person name="Lee S."/>
            <person name="de Baynast K."/>
            <person name="Wissotski M."/>
            <person name="Liu L."/>
            <person name="Talag J."/>
            <person name="Goicoechea J."/>
            <person name="Angelova A."/>
            <person name="Jetty R."/>
            <person name="Kudrna D."/>
            <person name="Golser W."/>
            <person name="Rivera L."/>
            <person name="Zhang J."/>
            <person name="Wing R."/>
        </authorList>
    </citation>
    <scope>NUCLEOTIDE SEQUENCE</scope>
</reference>
<evidence type="ECO:0000313" key="2">
    <source>
        <dbReference type="Proteomes" id="UP000032180"/>
    </source>
</evidence>
<accession>A0A0D9XYA5</accession>
<dbReference type="Proteomes" id="UP000032180">
    <property type="component" value="Chromosome 12"/>
</dbReference>
<protein>
    <submittedName>
        <fullName evidence="1">Uncharacterized protein</fullName>
    </submittedName>
</protein>
<dbReference type="EnsemblPlants" id="LPERR12G06820.2">
    <property type="protein sequence ID" value="LPERR12G06820.2"/>
    <property type="gene ID" value="LPERR12G06820"/>
</dbReference>
<keyword evidence="2" id="KW-1185">Reference proteome</keyword>
<sequence length="95" mass="10557">MPHHRIVSPPSAPQHQLLPAACAPVSSDRELLFLCLSLRDEETINAHQRLALLPLPPSLATRGVSSSLVMFLEQHGFCNKLGWTNNNCIRISKTY</sequence>
<reference evidence="1" key="3">
    <citation type="submission" date="2015-04" db="UniProtKB">
        <authorList>
            <consortium name="EnsemblPlants"/>
        </authorList>
    </citation>
    <scope>IDENTIFICATION</scope>
</reference>
<dbReference type="AlphaFoldDB" id="A0A0D9XYA5"/>
<evidence type="ECO:0000313" key="1">
    <source>
        <dbReference type="EnsemblPlants" id="LPERR12G06820.2"/>
    </source>
</evidence>
<proteinExistence type="predicted"/>
<dbReference type="Gramene" id="LPERR12G06820.2">
    <property type="protein sequence ID" value="LPERR12G06820.2"/>
    <property type="gene ID" value="LPERR12G06820"/>
</dbReference>
<reference evidence="1 2" key="1">
    <citation type="submission" date="2012-08" db="EMBL/GenBank/DDBJ databases">
        <title>Oryza genome evolution.</title>
        <authorList>
            <person name="Wing R.A."/>
        </authorList>
    </citation>
    <scope>NUCLEOTIDE SEQUENCE</scope>
</reference>
<name>A0A0D9XYA5_9ORYZ</name>
<dbReference type="HOGENOM" id="CLU_2375865_0_0_1"/>